<evidence type="ECO:0000256" key="1">
    <source>
        <dbReference type="PROSITE-ProRule" id="PRU00339"/>
    </source>
</evidence>
<dbReference type="Pfam" id="PF13432">
    <property type="entry name" value="TPR_16"/>
    <property type="match status" value="3"/>
</dbReference>
<dbReference type="Proteomes" id="UP001524586">
    <property type="component" value="Unassembled WGS sequence"/>
</dbReference>
<feature type="chain" id="PRO_5046546511" evidence="3">
    <location>
        <begin position="20"/>
        <end position="822"/>
    </location>
</feature>
<gene>
    <name evidence="5" type="primary">pgaA</name>
    <name evidence="5" type="ORF">NP596_00640</name>
</gene>
<evidence type="ECO:0000313" key="5">
    <source>
        <dbReference type="EMBL" id="MCQ8126946.1"/>
    </source>
</evidence>
<protein>
    <submittedName>
        <fullName evidence="5">Poly-beta-1,6 N-acetyl-D-glucosamine export porin PgaA</fullName>
    </submittedName>
</protein>
<reference evidence="5 6" key="1">
    <citation type="submission" date="2022-07" db="EMBL/GenBank/DDBJ databases">
        <title>Methylomonas rivi sp. nov., Methylomonas rosea sp. nov., Methylomonas aureus sp. nov. and Methylomonas subterranea sp. nov., four novel methanotrophs isolated from a freshwater creek and the deep terrestrial subsurface.</title>
        <authorList>
            <person name="Abin C."/>
            <person name="Sankaranarayanan K."/>
            <person name="Garner C."/>
            <person name="Sindelar R."/>
            <person name="Kotary K."/>
            <person name="Garner R."/>
            <person name="Barclay S."/>
            <person name="Lawson P."/>
            <person name="Krumholz L."/>
        </authorList>
    </citation>
    <scope>NUCLEOTIDE SEQUENCE [LARGE SCALE GENOMIC DNA]</scope>
    <source>
        <strain evidence="5 6">WSC-6</strain>
    </source>
</reference>
<dbReference type="PROSITE" id="PS50005">
    <property type="entry name" value="TPR"/>
    <property type="match status" value="2"/>
</dbReference>
<dbReference type="InterPro" id="IPR049003">
    <property type="entry name" value="PgaA_barrel"/>
</dbReference>
<dbReference type="RefSeq" id="WP_256613263.1">
    <property type="nucleotide sequence ID" value="NZ_JANIBK010000001.1"/>
</dbReference>
<dbReference type="NCBIfam" id="TIGR03939">
    <property type="entry name" value="PGA_TPR_OMP"/>
    <property type="match status" value="1"/>
</dbReference>
<dbReference type="InterPro" id="IPR011990">
    <property type="entry name" value="TPR-like_helical_dom_sf"/>
</dbReference>
<feature type="repeat" description="TPR" evidence="1">
    <location>
        <begin position="90"/>
        <end position="123"/>
    </location>
</feature>
<dbReference type="Pfam" id="PF14559">
    <property type="entry name" value="TPR_19"/>
    <property type="match status" value="1"/>
</dbReference>
<feature type="repeat" description="TPR" evidence="1">
    <location>
        <begin position="158"/>
        <end position="191"/>
    </location>
</feature>
<evidence type="ECO:0000313" key="6">
    <source>
        <dbReference type="Proteomes" id="UP001524586"/>
    </source>
</evidence>
<dbReference type="EMBL" id="JANIBK010000001">
    <property type="protein sequence ID" value="MCQ8126946.1"/>
    <property type="molecule type" value="Genomic_DNA"/>
</dbReference>
<keyword evidence="6" id="KW-1185">Reference proteome</keyword>
<keyword evidence="1" id="KW-0802">TPR repeat</keyword>
<sequence>MIRKTLAALLWLPGYTLVAQTTDEAAYQQAIEQARSGRTAVALQQLRALATGHPDRKKYLYDYMQVLLWADRNDEVLMEAENLDLHEEPAYALETVAKAARNKGQWEKALFLYRQAAVLTPDRLTPQLGIGLVLLDQRQHAAALSHLQALRDSYPESIELILALADAENASGQPAKAVELYRQALALRPSHPDALRGLVFTLANNDDTEQALQIAAGQRALFSGEEWAGLKWKQAAWLIRHGERAFRDSRDYRAIDQAIAELHDNIASVEQLDLQNPALWRQRAQFDLLVALRDRRRMSDAIALYEQLRQQNIALPVYARMAAADAYLNQRRPEQARDLYLGVIAEAPDYANAKASLAYAYLEAEQPDLAQTTAEQLAREQPATISSRQTDGGETGIPNPQKPAAELTAAIFHAYVDDLKGAQSRLEKLHLDYPDNIDIHNKLAEVYYFRGWPRRAQREITAARQQAPEHFGLQLNQARVAHELRDYQQEAALTDQLYTDYPEDSGAKKQMQAWRRHNKPELKVFASGGVSSNQANGDDTNPLLGNNNTAIDGYLYSSPIHKNFRVFTHEGWRTGLFKDSEGGRGYLRTYGAGLEYAKDAALATAEVHYDNFRSEAVGVDLGLDYQLNDQWQLFTRLSSLDNNISLRALSAKDEIVKAKSAKLGASFRVNESRSFRASAGYTRFSNDNDRLVLDTTYFERWYSGPIYKFGTYLNMAYSTNSHPNQGFYFNPKQDAIASITLANDWLTYRHYETDFHQRLALTIGEYWQQDFDINTVGNIEYEHRWRLGPDIELSYGGGRSYRYYDNALTESWQGYLTADIRF</sequence>
<accession>A0ABT1TZF5</accession>
<proteinExistence type="predicted"/>
<dbReference type="InterPro" id="IPR023870">
    <property type="entry name" value="PGA_export_porin_PgaA"/>
</dbReference>
<comment type="caution">
    <text evidence="5">The sequence shown here is derived from an EMBL/GenBank/DDBJ whole genome shotgun (WGS) entry which is preliminary data.</text>
</comment>
<dbReference type="Pfam" id="PF21197">
    <property type="entry name" value="PgaA_barrel"/>
    <property type="match status" value="1"/>
</dbReference>
<dbReference type="SMART" id="SM00028">
    <property type="entry name" value="TPR"/>
    <property type="match status" value="5"/>
</dbReference>
<feature type="region of interest" description="Disordered" evidence="2">
    <location>
        <begin position="373"/>
        <end position="401"/>
    </location>
</feature>
<feature type="signal peptide" evidence="3">
    <location>
        <begin position="1"/>
        <end position="19"/>
    </location>
</feature>
<keyword evidence="3" id="KW-0732">Signal</keyword>
<dbReference type="SUPFAM" id="SSF48452">
    <property type="entry name" value="TPR-like"/>
    <property type="match status" value="3"/>
</dbReference>
<evidence type="ECO:0000256" key="2">
    <source>
        <dbReference type="SAM" id="MobiDB-lite"/>
    </source>
</evidence>
<evidence type="ECO:0000259" key="4">
    <source>
        <dbReference type="Pfam" id="PF21197"/>
    </source>
</evidence>
<feature type="domain" description="PgaA membrane beta barrel" evidence="4">
    <location>
        <begin position="517"/>
        <end position="805"/>
    </location>
</feature>
<dbReference type="PANTHER" id="PTHR12558">
    <property type="entry name" value="CELL DIVISION CYCLE 16,23,27"/>
    <property type="match status" value="1"/>
</dbReference>
<dbReference type="Gene3D" id="1.25.40.10">
    <property type="entry name" value="Tetratricopeptide repeat domain"/>
    <property type="match status" value="2"/>
</dbReference>
<dbReference type="PANTHER" id="PTHR12558:SF13">
    <property type="entry name" value="CELL DIVISION CYCLE PROTEIN 27 HOMOLOG"/>
    <property type="match status" value="1"/>
</dbReference>
<dbReference type="InterPro" id="IPR019734">
    <property type="entry name" value="TPR_rpt"/>
</dbReference>
<feature type="compositionally biased region" description="Polar residues" evidence="2">
    <location>
        <begin position="383"/>
        <end position="392"/>
    </location>
</feature>
<evidence type="ECO:0000256" key="3">
    <source>
        <dbReference type="SAM" id="SignalP"/>
    </source>
</evidence>
<name>A0ABT1TZF5_9GAMM</name>
<organism evidence="5 6">
    <name type="scientific">Methylomonas rivi</name>
    <dbReference type="NCBI Taxonomy" id="2952226"/>
    <lineage>
        <taxon>Bacteria</taxon>
        <taxon>Pseudomonadati</taxon>
        <taxon>Pseudomonadota</taxon>
        <taxon>Gammaproteobacteria</taxon>
        <taxon>Methylococcales</taxon>
        <taxon>Methylococcaceae</taxon>
        <taxon>Methylomonas</taxon>
    </lineage>
</organism>